<dbReference type="Proteomes" id="UP001385951">
    <property type="component" value="Unassembled WGS sequence"/>
</dbReference>
<proteinExistence type="predicted"/>
<keyword evidence="3" id="KW-1185">Reference proteome</keyword>
<evidence type="ECO:0000313" key="3">
    <source>
        <dbReference type="Proteomes" id="UP001385951"/>
    </source>
</evidence>
<organism evidence="2 3">
    <name type="scientific">Cerrena zonata</name>
    <dbReference type="NCBI Taxonomy" id="2478898"/>
    <lineage>
        <taxon>Eukaryota</taxon>
        <taxon>Fungi</taxon>
        <taxon>Dikarya</taxon>
        <taxon>Basidiomycota</taxon>
        <taxon>Agaricomycotina</taxon>
        <taxon>Agaricomycetes</taxon>
        <taxon>Polyporales</taxon>
        <taxon>Cerrenaceae</taxon>
        <taxon>Cerrena</taxon>
    </lineage>
</organism>
<dbReference type="AlphaFoldDB" id="A0AAW0G6E1"/>
<gene>
    <name evidence="2" type="ORF">QCA50_008733</name>
</gene>
<sequence length="126" mass="13745">MKSIVAAFAVLALYISIAVTTPVPEVDEKRAVAINSTFVGSEYRFSSYSRGDAEKRDANLVNSTFVNSSYSGSSYSREAAEKRAAPAVDGQFVNSSYSGSSYTRSEEKRDEGNFIRDVKLDVSEES</sequence>
<dbReference type="EMBL" id="JASBNA010000011">
    <property type="protein sequence ID" value="KAK7688361.1"/>
    <property type="molecule type" value="Genomic_DNA"/>
</dbReference>
<feature type="chain" id="PRO_5043497252" evidence="1">
    <location>
        <begin position="21"/>
        <end position="126"/>
    </location>
</feature>
<comment type="caution">
    <text evidence="2">The sequence shown here is derived from an EMBL/GenBank/DDBJ whole genome shotgun (WGS) entry which is preliminary data.</text>
</comment>
<keyword evidence="1" id="KW-0732">Signal</keyword>
<feature type="signal peptide" evidence="1">
    <location>
        <begin position="1"/>
        <end position="20"/>
    </location>
</feature>
<name>A0AAW0G6E1_9APHY</name>
<protein>
    <submittedName>
        <fullName evidence="2">Uncharacterized protein</fullName>
    </submittedName>
</protein>
<accession>A0AAW0G6E1</accession>
<reference evidence="2 3" key="1">
    <citation type="submission" date="2022-09" db="EMBL/GenBank/DDBJ databases">
        <authorList>
            <person name="Palmer J.M."/>
        </authorList>
    </citation>
    <scope>NUCLEOTIDE SEQUENCE [LARGE SCALE GENOMIC DNA]</scope>
    <source>
        <strain evidence="2 3">DSM 7382</strain>
    </source>
</reference>
<evidence type="ECO:0000256" key="1">
    <source>
        <dbReference type="SAM" id="SignalP"/>
    </source>
</evidence>
<evidence type="ECO:0000313" key="2">
    <source>
        <dbReference type="EMBL" id="KAK7688361.1"/>
    </source>
</evidence>